<organism evidence="2 3">
    <name type="scientific">Tardibacter chloracetimidivorans</name>
    <dbReference type="NCBI Taxonomy" id="1921510"/>
    <lineage>
        <taxon>Bacteria</taxon>
        <taxon>Pseudomonadati</taxon>
        <taxon>Pseudomonadota</taxon>
        <taxon>Alphaproteobacteria</taxon>
        <taxon>Sphingomonadales</taxon>
        <taxon>Sphingomonadaceae</taxon>
        <taxon>Tardibacter</taxon>
    </lineage>
</organism>
<dbReference type="Pfam" id="PF10604">
    <property type="entry name" value="Polyketide_cyc2"/>
    <property type="match status" value="1"/>
</dbReference>
<dbReference type="SUPFAM" id="SSF55961">
    <property type="entry name" value="Bet v1-like"/>
    <property type="match status" value="1"/>
</dbReference>
<evidence type="ECO:0000256" key="1">
    <source>
        <dbReference type="SAM" id="MobiDB-lite"/>
    </source>
</evidence>
<dbReference type="RefSeq" id="WP_066968770.1">
    <property type="nucleotide sequence ID" value="NZ_CP018225.1"/>
</dbReference>
<dbReference type="KEGG" id="sphj:BSL82_18950"/>
<geneLocation type="plasmid" evidence="3">
    <name>phsl4</name>
</geneLocation>
<reference evidence="2 3" key="1">
    <citation type="submission" date="2016-11" db="EMBL/GenBank/DDBJ databases">
        <title>Complete Genome Sequence of alachlor-degrading Sphingomonas sp. strain JJ-A5.</title>
        <authorList>
            <person name="Lee H."/>
            <person name="Ka J.-O."/>
        </authorList>
    </citation>
    <scope>NUCLEOTIDE SEQUENCE [LARGE SCALE GENOMIC DNA]</scope>
    <source>
        <strain evidence="2 3">JJ-A5</strain>
        <plasmid evidence="3">phsl4</plasmid>
    </source>
</reference>
<proteinExistence type="predicted"/>
<dbReference type="Gene3D" id="3.30.530.20">
    <property type="match status" value="1"/>
</dbReference>
<dbReference type="OrthoDB" id="7448864at2"/>
<name>A0A1L4A0W1_9SPHN</name>
<dbReference type="InterPro" id="IPR023393">
    <property type="entry name" value="START-like_dom_sf"/>
</dbReference>
<dbReference type="CDD" id="cd07822">
    <property type="entry name" value="SRPBCC_4"/>
    <property type="match status" value="1"/>
</dbReference>
<feature type="compositionally biased region" description="Basic residues" evidence="1">
    <location>
        <begin position="146"/>
        <end position="159"/>
    </location>
</feature>
<keyword evidence="3" id="KW-1185">Reference proteome</keyword>
<dbReference type="AlphaFoldDB" id="A0A1L4A0W1"/>
<sequence>MFAEENETILHASPPKVWAALTRFDDYPRWSPFVRISGQLEQGALVEYSFRMRSNKPRFWTVDARITALEPQRCMTFRFGFGGLMTFEESYCVVPVPVGSRLVHSFRCTGLLSALKHRNMRKNFAKMLEITDRLFQRHLTPARPPSPKKRPRKGFRPNA</sequence>
<accession>A0A1L4A0W1</accession>
<dbReference type="InterPro" id="IPR019587">
    <property type="entry name" value="Polyketide_cyclase/dehydratase"/>
</dbReference>
<evidence type="ECO:0000313" key="3">
    <source>
        <dbReference type="Proteomes" id="UP000182063"/>
    </source>
</evidence>
<evidence type="ECO:0008006" key="4">
    <source>
        <dbReference type="Google" id="ProtNLM"/>
    </source>
</evidence>
<feature type="region of interest" description="Disordered" evidence="1">
    <location>
        <begin position="139"/>
        <end position="159"/>
    </location>
</feature>
<keyword evidence="2" id="KW-0614">Plasmid</keyword>
<dbReference type="Proteomes" id="UP000182063">
    <property type="component" value="Plasmid pHSL4"/>
</dbReference>
<gene>
    <name evidence="2" type="ORF">BSL82_18950</name>
</gene>
<evidence type="ECO:0000313" key="2">
    <source>
        <dbReference type="EMBL" id="API61513.1"/>
    </source>
</evidence>
<dbReference type="EMBL" id="CP018225">
    <property type="protein sequence ID" value="API61513.1"/>
    <property type="molecule type" value="Genomic_DNA"/>
</dbReference>
<protein>
    <recommendedName>
        <fullName evidence="4">Polyketide cyclase</fullName>
    </recommendedName>
</protein>